<gene>
    <name evidence="2" type="ORF">ZEAMMB73_Zm00001d017293</name>
</gene>
<accession>A0A1D6HDN6</accession>
<sequence>MRARTWKRSPMLTTRVPGIGLTATQLSPFMSCRPPTCWSWQSTVRKSLSVCGTRPKAPGEMGHAGYRFSRRKHVVSSHPSGKRSPAGRRPRRASARTRASVPASFDIAPATSRVTSLLHRYVIYNDMICYNHYCNLNIFP</sequence>
<dbReference type="AlphaFoldDB" id="A0A1D6HDN6"/>
<proteinExistence type="predicted"/>
<feature type="compositionally biased region" description="Basic residues" evidence="1">
    <location>
        <begin position="85"/>
        <end position="95"/>
    </location>
</feature>
<dbReference type="EMBL" id="CM000781">
    <property type="protein sequence ID" value="AQK72794.1"/>
    <property type="molecule type" value="Genomic_DNA"/>
</dbReference>
<dbReference type="IntAct" id="A0A1D6HDN6">
    <property type="interactions" value="2"/>
</dbReference>
<evidence type="ECO:0000313" key="2">
    <source>
        <dbReference type="EMBL" id="AQK72795.1"/>
    </source>
</evidence>
<reference evidence="2" key="1">
    <citation type="submission" date="2015-12" db="EMBL/GenBank/DDBJ databases">
        <title>Update maize B73 reference genome by single molecule sequencing technologies.</title>
        <authorList>
            <consortium name="Maize Genome Sequencing Project"/>
            <person name="Ware D."/>
        </authorList>
    </citation>
    <scope>NUCLEOTIDE SEQUENCE</scope>
    <source>
        <tissue evidence="2">Seedling</tissue>
    </source>
</reference>
<evidence type="ECO:0000256" key="1">
    <source>
        <dbReference type="SAM" id="MobiDB-lite"/>
    </source>
</evidence>
<feature type="region of interest" description="Disordered" evidence="1">
    <location>
        <begin position="70"/>
        <end position="100"/>
    </location>
</feature>
<name>A0A1D6HDN6_MAIZE</name>
<dbReference type="EMBL" id="CM000781">
    <property type="protein sequence ID" value="AQK72795.1"/>
    <property type="molecule type" value="Genomic_DNA"/>
</dbReference>
<protein>
    <submittedName>
        <fullName evidence="2">Uncharacterized protein</fullName>
    </submittedName>
</protein>
<organism evidence="2">
    <name type="scientific">Zea mays</name>
    <name type="common">Maize</name>
    <dbReference type="NCBI Taxonomy" id="4577"/>
    <lineage>
        <taxon>Eukaryota</taxon>
        <taxon>Viridiplantae</taxon>
        <taxon>Streptophyta</taxon>
        <taxon>Embryophyta</taxon>
        <taxon>Tracheophyta</taxon>
        <taxon>Spermatophyta</taxon>
        <taxon>Magnoliopsida</taxon>
        <taxon>Liliopsida</taxon>
        <taxon>Poales</taxon>
        <taxon>Poaceae</taxon>
        <taxon>PACMAD clade</taxon>
        <taxon>Panicoideae</taxon>
        <taxon>Andropogonodae</taxon>
        <taxon>Andropogoneae</taxon>
        <taxon>Tripsacinae</taxon>
        <taxon>Zea</taxon>
    </lineage>
</organism>
<dbReference type="InParanoid" id="A0A1D6HDN6"/>